<gene>
    <name evidence="2" type="ORF">GCM10009668_09400</name>
</gene>
<dbReference type="EMBL" id="BAAALG010000003">
    <property type="protein sequence ID" value="GAA1095457.1"/>
    <property type="molecule type" value="Genomic_DNA"/>
</dbReference>
<name>A0ABN1TNL9_9ACTN</name>
<keyword evidence="1" id="KW-0732">Signal</keyword>
<reference evidence="2 3" key="1">
    <citation type="journal article" date="2019" name="Int. J. Syst. Evol. Microbiol.">
        <title>The Global Catalogue of Microorganisms (GCM) 10K type strain sequencing project: providing services to taxonomists for standard genome sequencing and annotation.</title>
        <authorList>
            <consortium name="The Broad Institute Genomics Platform"/>
            <consortium name="The Broad Institute Genome Sequencing Center for Infectious Disease"/>
            <person name="Wu L."/>
            <person name="Ma J."/>
        </authorList>
    </citation>
    <scope>NUCLEOTIDE SEQUENCE [LARGE SCALE GENOMIC DNA]</scope>
    <source>
        <strain evidence="2 3">JCM 13008</strain>
    </source>
</reference>
<proteinExistence type="predicted"/>
<evidence type="ECO:0000313" key="3">
    <source>
        <dbReference type="Proteomes" id="UP001501581"/>
    </source>
</evidence>
<comment type="caution">
    <text evidence="2">The sequence shown here is derived from an EMBL/GenBank/DDBJ whole genome shotgun (WGS) entry which is preliminary data.</text>
</comment>
<evidence type="ECO:0000313" key="2">
    <source>
        <dbReference type="EMBL" id="GAA1095457.1"/>
    </source>
</evidence>
<organism evidence="2 3">
    <name type="scientific">Nocardioides dubius</name>
    <dbReference type="NCBI Taxonomy" id="317019"/>
    <lineage>
        <taxon>Bacteria</taxon>
        <taxon>Bacillati</taxon>
        <taxon>Actinomycetota</taxon>
        <taxon>Actinomycetes</taxon>
        <taxon>Propionibacteriales</taxon>
        <taxon>Nocardioidaceae</taxon>
        <taxon>Nocardioides</taxon>
    </lineage>
</organism>
<evidence type="ECO:0008006" key="4">
    <source>
        <dbReference type="Google" id="ProtNLM"/>
    </source>
</evidence>
<protein>
    <recommendedName>
        <fullName evidence="4">Secreted protein</fullName>
    </recommendedName>
</protein>
<keyword evidence="3" id="KW-1185">Reference proteome</keyword>
<dbReference type="Proteomes" id="UP001501581">
    <property type="component" value="Unassembled WGS sequence"/>
</dbReference>
<sequence length="256" mass="27050">MNKRTVVGATCGTTILAVSGVALAQLITDDATTPTPEPRAAVMADGLDLLPSMTPVDWVESASVVAVVTAVEERSKEIDEESLQRGEGEVGRWVGLRIDQTLWTSSEAAPPPSVVTLSTEGWIWRNHDPEDRTEFGLGGRPRLEVGEQYLVALTEFPGFAASDAATCEDDLGPDPTGAKWGVIGEYGSVPVTDGVVGPGEFQGTLRTLDEARAAVADAPQEALRDTLLGQPPTAVVPHLERAAKEHPPKPLPVPTC</sequence>
<evidence type="ECO:0000256" key="1">
    <source>
        <dbReference type="SAM" id="SignalP"/>
    </source>
</evidence>
<accession>A0ABN1TNL9</accession>
<feature type="chain" id="PRO_5046687458" description="Secreted protein" evidence="1">
    <location>
        <begin position="25"/>
        <end position="256"/>
    </location>
</feature>
<feature type="signal peptide" evidence="1">
    <location>
        <begin position="1"/>
        <end position="24"/>
    </location>
</feature>